<sequence>MGGININKLKNLITITLIFVIANATIIHGEEIRFYPDKLYHSKDFINDVNSLLFNYGEKYPSLVTVEKAGDSYMGNEILYLKIGKGDKSVFINASHHGKEYMTTLLVMNQIDYLVNKYQYDKELQELFNEVSIVFLPMVNPDGISIARGYATVPSNVITIGNSSSKNSFLGWKANGKGVDLNRNYPMRWDYIKDDPGKPANRNYKGKTPFSEVETNIVKDLCEKNDFEVCIAYHSAGEVIFWYAYQNEEQEKRDLAIGQGISKITGYRLDMTRITAGGMKDWFVQEYGKPGFTIEIGSPKYVGDFKQLPYSEYAKIWTDNRNIPEYLLKLAASSKQNDANEQGEESKNADESNQLQDGSDGHGLHPSE</sequence>
<evidence type="ECO:0000256" key="8">
    <source>
        <dbReference type="SAM" id="MobiDB-lite"/>
    </source>
</evidence>
<comment type="cofactor">
    <cofactor evidence="1">
        <name>Zn(2+)</name>
        <dbReference type="ChEBI" id="CHEBI:29105"/>
    </cofactor>
</comment>
<evidence type="ECO:0000256" key="7">
    <source>
        <dbReference type="PROSITE-ProRule" id="PRU01379"/>
    </source>
</evidence>
<evidence type="ECO:0000259" key="9">
    <source>
        <dbReference type="PROSITE" id="PS52035"/>
    </source>
</evidence>
<dbReference type="GO" id="GO:0006508">
    <property type="term" value="P:proteolysis"/>
    <property type="evidence" value="ECO:0007669"/>
    <property type="project" value="UniProtKB-KW"/>
</dbReference>
<proteinExistence type="inferred from homology"/>
<dbReference type="EMBL" id="FQZS01000030">
    <property type="protein sequence ID" value="SHJ32318.1"/>
    <property type="molecule type" value="Genomic_DNA"/>
</dbReference>
<evidence type="ECO:0000256" key="1">
    <source>
        <dbReference type="ARBA" id="ARBA00001947"/>
    </source>
</evidence>
<keyword evidence="3" id="KW-0645">Protease</keyword>
<dbReference type="STRING" id="1122184.SAMN02745176_03193"/>
<dbReference type="PANTHER" id="PTHR11705">
    <property type="entry name" value="PROTEASE FAMILY M14 CARBOXYPEPTIDASE A,B"/>
    <property type="match status" value="1"/>
</dbReference>
<reference evidence="10 11" key="1">
    <citation type="submission" date="2016-11" db="EMBL/GenBank/DDBJ databases">
        <authorList>
            <person name="Jaros S."/>
            <person name="Januszkiewicz K."/>
            <person name="Wedrychowicz H."/>
        </authorList>
    </citation>
    <scope>NUCLEOTIDE SEQUENCE [LARGE SCALE GENOMIC DNA]</scope>
    <source>
        <strain evidence="10 11">DSM 19022</strain>
    </source>
</reference>
<evidence type="ECO:0000313" key="10">
    <source>
        <dbReference type="EMBL" id="SHJ32318.1"/>
    </source>
</evidence>
<feature type="active site" description="Proton donor/acceptor" evidence="7">
    <location>
        <position position="295"/>
    </location>
</feature>
<comment type="similarity">
    <text evidence="2 7">Belongs to the peptidase M14 family.</text>
</comment>
<dbReference type="PANTHER" id="PTHR11705:SF143">
    <property type="entry name" value="SLL0236 PROTEIN"/>
    <property type="match status" value="1"/>
</dbReference>
<dbReference type="PROSITE" id="PS52035">
    <property type="entry name" value="PEPTIDASE_M14"/>
    <property type="match status" value="1"/>
</dbReference>
<dbReference type="AlphaFoldDB" id="A0A1M6ICY7"/>
<dbReference type="Gene3D" id="3.40.630.10">
    <property type="entry name" value="Zn peptidases"/>
    <property type="match status" value="1"/>
</dbReference>
<evidence type="ECO:0000256" key="6">
    <source>
        <dbReference type="ARBA" id="ARBA00023049"/>
    </source>
</evidence>
<dbReference type="SMART" id="SM00631">
    <property type="entry name" value="Zn_pept"/>
    <property type="match status" value="1"/>
</dbReference>
<dbReference type="GO" id="GO:0005615">
    <property type="term" value="C:extracellular space"/>
    <property type="evidence" value="ECO:0007669"/>
    <property type="project" value="TreeGrafter"/>
</dbReference>
<evidence type="ECO:0000313" key="11">
    <source>
        <dbReference type="Proteomes" id="UP000184442"/>
    </source>
</evidence>
<dbReference type="Proteomes" id="UP000184442">
    <property type="component" value="Unassembled WGS sequence"/>
</dbReference>
<feature type="compositionally biased region" description="Basic and acidic residues" evidence="8">
    <location>
        <begin position="359"/>
        <end position="368"/>
    </location>
</feature>
<dbReference type="Pfam" id="PF00246">
    <property type="entry name" value="Peptidase_M14"/>
    <property type="match status" value="1"/>
</dbReference>
<dbReference type="GO" id="GO:0008270">
    <property type="term" value="F:zinc ion binding"/>
    <property type="evidence" value="ECO:0007669"/>
    <property type="project" value="InterPro"/>
</dbReference>
<dbReference type="SUPFAM" id="SSF53187">
    <property type="entry name" value="Zn-dependent exopeptidases"/>
    <property type="match status" value="1"/>
</dbReference>
<feature type="region of interest" description="Disordered" evidence="8">
    <location>
        <begin position="334"/>
        <end position="368"/>
    </location>
</feature>
<protein>
    <submittedName>
        <fullName evidence="10">Zinc carboxypeptidase</fullName>
    </submittedName>
</protein>
<evidence type="ECO:0000256" key="4">
    <source>
        <dbReference type="ARBA" id="ARBA00022801"/>
    </source>
</evidence>
<accession>A0A1M6ICY7</accession>
<keyword evidence="10" id="KW-0121">Carboxypeptidase</keyword>
<evidence type="ECO:0000256" key="2">
    <source>
        <dbReference type="ARBA" id="ARBA00005988"/>
    </source>
</evidence>
<keyword evidence="4" id="KW-0378">Hydrolase</keyword>
<organism evidence="10 11">
    <name type="scientific">Lutispora thermophila DSM 19022</name>
    <dbReference type="NCBI Taxonomy" id="1122184"/>
    <lineage>
        <taxon>Bacteria</taxon>
        <taxon>Bacillati</taxon>
        <taxon>Bacillota</taxon>
        <taxon>Clostridia</taxon>
        <taxon>Lutisporales</taxon>
        <taxon>Lutisporaceae</taxon>
        <taxon>Lutispora</taxon>
    </lineage>
</organism>
<evidence type="ECO:0000256" key="5">
    <source>
        <dbReference type="ARBA" id="ARBA00022833"/>
    </source>
</evidence>
<name>A0A1M6ICY7_9FIRM</name>
<dbReference type="InterPro" id="IPR000834">
    <property type="entry name" value="Peptidase_M14"/>
</dbReference>
<dbReference type="GO" id="GO:0004181">
    <property type="term" value="F:metallocarboxypeptidase activity"/>
    <property type="evidence" value="ECO:0007669"/>
    <property type="project" value="InterPro"/>
</dbReference>
<keyword evidence="6" id="KW-0482">Metalloprotease</keyword>
<keyword evidence="11" id="KW-1185">Reference proteome</keyword>
<feature type="domain" description="Peptidase M14" evidence="9">
    <location>
        <begin position="39"/>
        <end position="331"/>
    </location>
</feature>
<evidence type="ECO:0000256" key="3">
    <source>
        <dbReference type="ARBA" id="ARBA00022670"/>
    </source>
</evidence>
<keyword evidence="5" id="KW-0862">Zinc</keyword>
<gene>
    <name evidence="10" type="ORF">SAMN02745176_03193</name>
</gene>